<feature type="compositionally biased region" description="Basic residues" evidence="1">
    <location>
        <begin position="165"/>
        <end position="178"/>
    </location>
</feature>
<feature type="compositionally biased region" description="Basic residues" evidence="1">
    <location>
        <begin position="132"/>
        <end position="157"/>
    </location>
</feature>
<sequence>MTDNACKARPKRYGLLSKVSLSELKTIRIAVKRSNITVQGPPTPIVRSIDDPKRIVPLVHIKTGNDTRPTSLFDREDVQVNQEERFVLADANRLDPDHSPSSKSSTRSRSRTPAGKSKSSTTTGRGNDGRRSRSRDRRSRSRDRRSRSRDRRSKSRERRSNSRERRSRGKEKRSRSRERRNDDKPGRETRIDSYSRPRRHSTDQDDRERRSKVGSIERRDNRRSEDRPTTRKSRSRDRSRDREKSNERYNSKKYDSRQRDDFVSRKRSPTPLRPGEYRPGHPDLKTRSRSRGRNDKIRSVSRRSRSPSRDRQQPSSSRRSRSPRYEKPSARRTSRSPRRSRSPAGYSGKKTSGDKRWSRSPVRHGERKKSRSPHSSPSKHARRSSRSPGRPHHHGRYRPPADPRSTRSRSPHPPVVTFNRQGAVSGRRRSRSPEYERDRRRQGRRSRSRSPARRADGYDYGFYEGIPGAEFWIPGTIRPSFPAVPRFYPPAFYPRGFPPGTPIILPPRYPMMYPPIRHRPVYNRTRFARPATETAISGVGENAVTSVASVASAGEVIVQEVVEGEKTEVGSESIEKQ</sequence>
<dbReference type="AlphaFoldDB" id="A0A9P0DMY3"/>
<dbReference type="Proteomes" id="UP001153737">
    <property type="component" value="Chromosome 7"/>
</dbReference>
<feature type="compositionally biased region" description="Basic residues" evidence="1">
    <location>
        <begin position="440"/>
        <end position="452"/>
    </location>
</feature>
<feature type="compositionally biased region" description="Basic and acidic residues" evidence="1">
    <location>
        <begin position="275"/>
        <end position="298"/>
    </location>
</feature>
<feature type="compositionally biased region" description="Basic and acidic residues" evidence="1">
    <location>
        <begin position="236"/>
        <end position="264"/>
    </location>
</feature>
<keyword evidence="3" id="KW-1185">Reference proteome</keyword>
<reference evidence="2" key="1">
    <citation type="submission" date="2022-01" db="EMBL/GenBank/DDBJ databases">
        <authorList>
            <person name="King R."/>
        </authorList>
    </citation>
    <scope>NUCLEOTIDE SEQUENCE</scope>
</reference>
<feature type="region of interest" description="Disordered" evidence="1">
    <location>
        <begin position="87"/>
        <end position="458"/>
    </location>
</feature>
<evidence type="ECO:0000313" key="2">
    <source>
        <dbReference type="EMBL" id="CAH1176454.1"/>
    </source>
</evidence>
<protein>
    <submittedName>
        <fullName evidence="2">Uncharacterized protein</fullName>
    </submittedName>
</protein>
<proteinExistence type="predicted"/>
<dbReference type="OrthoDB" id="6782404at2759"/>
<feature type="compositionally biased region" description="Basic and acidic residues" evidence="1">
    <location>
        <begin position="87"/>
        <end position="100"/>
    </location>
</feature>
<organism evidence="2 3">
    <name type="scientific">Phaedon cochleariae</name>
    <name type="common">Mustard beetle</name>
    <dbReference type="NCBI Taxonomy" id="80249"/>
    <lineage>
        <taxon>Eukaryota</taxon>
        <taxon>Metazoa</taxon>
        <taxon>Ecdysozoa</taxon>
        <taxon>Arthropoda</taxon>
        <taxon>Hexapoda</taxon>
        <taxon>Insecta</taxon>
        <taxon>Pterygota</taxon>
        <taxon>Neoptera</taxon>
        <taxon>Endopterygota</taxon>
        <taxon>Coleoptera</taxon>
        <taxon>Polyphaga</taxon>
        <taxon>Cucujiformia</taxon>
        <taxon>Chrysomeloidea</taxon>
        <taxon>Chrysomelidae</taxon>
        <taxon>Chrysomelinae</taxon>
        <taxon>Chrysomelini</taxon>
        <taxon>Phaedon</taxon>
    </lineage>
</organism>
<feature type="compositionally biased region" description="Basic residues" evidence="1">
    <location>
        <begin position="361"/>
        <end position="397"/>
    </location>
</feature>
<reference evidence="2" key="2">
    <citation type="submission" date="2022-10" db="EMBL/GenBank/DDBJ databases">
        <authorList>
            <consortium name="ENA_rothamsted_submissions"/>
            <consortium name="culmorum"/>
            <person name="King R."/>
        </authorList>
    </citation>
    <scope>NUCLEOTIDE SEQUENCE</scope>
</reference>
<evidence type="ECO:0000256" key="1">
    <source>
        <dbReference type="SAM" id="MobiDB-lite"/>
    </source>
</evidence>
<gene>
    <name evidence="2" type="ORF">PHAECO_LOCUS10805</name>
</gene>
<dbReference type="EMBL" id="OU896713">
    <property type="protein sequence ID" value="CAH1176454.1"/>
    <property type="molecule type" value="Genomic_DNA"/>
</dbReference>
<evidence type="ECO:0000313" key="3">
    <source>
        <dbReference type="Proteomes" id="UP001153737"/>
    </source>
</evidence>
<name>A0A9P0DMY3_PHACE</name>
<feature type="compositionally biased region" description="Basic residues" evidence="1">
    <location>
        <begin position="330"/>
        <end position="341"/>
    </location>
</feature>
<feature type="compositionally biased region" description="Low complexity" evidence="1">
    <location>
        <begin position="101"/>
        <end position="113"/>
    </location>
</feature>
<accession>A0A9P0DMY3</accession>
<feature type="compositionally biased region" description="Basic and acidic residues" evidence="1">
    <location>
        <begin position="179"/>
        <end position="229"/>
    </location>
</feature>